<dbReference type="WBParaSite" id="ACOC_0000276701-mRNA-1">
    <property type="protein sequence ID" value="ACOC_0000276701-mRNA-1"/>
    <property type="gene ID" value="ACOC_0000276701"/>
</dbReference>
<name>A0A158PF27_ANGCS</name>
<dbReference type="PANTHER" id="PTHR31430">
    <property type="entry name" value="PROTEIN CBG22332-RELATED"/>
    <property type="match status" value="1"/>
</dbReference>
<feature type="region of interest" description="Disordered" evidence="1">
    <location>
        <begin position="198"/>
        <end position="240"/>
    </location>
</feature>
<proteinExistence type="predicted"/>
<sequence>MNSFFTIGEVEGKEEEDVDRVFMEILHVIVLLGYQVLQSLMIIFVRVQGYLLNFQITFHYAVAWTDVDDKLVHRYQKLEQKLRSKVETNDRPKNPRTSTLPRLIKCDGACHSWAPENYVIQFGLCDHNICFRCYQNEESVPLTYDDTRKFSGLLGQGMWAHLMESAKIMLPIARVAGSHGCCNKKCVKRARAELMMEKPKAKHREKQNAIGAKNYTTFPEKKHKSGTAKPRKSGKTRKYESDMMMKLKAVDSDISYYGKYDDAGLQEIAEAMILSAIVGAEKHD</sequence>
<gene>
    <name evidence="2" type="ORF">ACOC_LOCUS2768</name>
</gene>
<dbReference type="Proteomes" id="UP000267027">
    <property type="component" value="Unassembled WGS sequence"/>
</dbReference>
<evidence type="ECO:0000313" key="2">
    <source>
        <dbReference type="EMBL" id="VDM54353.1"/>
    </source>
</evidence>
<evidence type="ECO:0000256" key="1">
    <source>
        <dbReference type="SAM" id="MobiDB-lite"/>
    </source>
</evidence>
<keyword evidence="3" id="KW-1185">Reference proteome</keyword>
<organism evidence="4">
    <name type="scientific">Angiostrongylus costaricensis</name>
    <name type="common">Nematode worm</name>
    <dbReference type="NCBI Taxonomy" id="334426"/>
    <lineage>
        <taxon>Eukaryota</taxon>
        <taxon>Metazoa</taxon>
        <taxon>Ecdysozoa</taxon>
        <taxon>Nematoda</taxon>
        <taxon>Chromadorea</taxon>
        <taxon>Rhabditida</taxon>
        <taxon>Rhabditina</taxon>
        <taxon>Rhabditomorpha</taxon>
        <taxon>Strongyloidea</taxon>
        <taxon>Metastrongylidae</taxon>
        <taxon>Angiostrongylus</taxon>
    </lineage>
</organism>
<reference evidence="4" key="1">
    <citation type="submission" date="2016-04" db="UniProtKB">
        <authorList>
            <consortium name="WormBaseParasite"/>
        </authorList>
    </citation>
    <scope>IDENTIFICATION</scope>
</reference>
<protein>
    <submittedName>
        <fullName evidence="4">Zf-C3HC4 domain-containing protein</fullName>
    </submittedName>
</protein>
<dbReference type="OrthoDB" id="5841393at2759"/>
<dbReference type="EMBL" id="UYYA01000624">
    <property type="protein sequence ID" value="VDM54353.1"/>
    <property type="molecule type" value="Genomic_DNA"/>
</dbReference>
<dbReference type="AlphaFoldDB" id="A0A158PF27"/>
<reference evidence="2 3" key="2">
    <citation type="submission" date="2018-11" db="EMBL/GenBank/DDBJ databases">
        <authorList>
            <consortium name="Pathogen Informatics"/>
        </authorList>
    </citation>
    <scope>NUCLEOTIDE SEQUENCE [LARGE SCALE GENOMIC DNA]</scope>
    <source>
        <strain evidence="2 3">Costa Rica</strain>
    </source>
</reference>
<accession>A0A158PF27</accession>
<feature type="compositionally biased region" description="Basic residues" evidence="1">
    <location>
        <begin position="221"/>
        <end position="236"/>
    </location>
</feature>
<evidence type="ECO:0000313" key="4">
    <source>
        <dbReference type="WBParaSite" id="ACOC_0000276701-mRNA-1"/>
    </source>
</evidence>
<evidence type="ECO:0000313" key="3">
    <source>
        <dbReference type="Proteomes" id="UP000267027"/>
    </source>
</evidence>